<dbReference type="EMBL" id="BTRK01000003">
    <property type="protein sequence ID" value="GMR39842.1"/>
    <property type="molecule type" value="Genomic_DNA"/>
</dbReference>
<protein>
    <submittedName>
        <fullName evidence="2">Uncharacterized protein</fullName>
    </submittedName>
</protein>
<dbReference type="PANTHER" id="PTHR12243:SF66">
    <property type="entry name" value="MADF DOMAIN-CONTAINING PROTEIN"/>
    <property type="match status" value="1"/>
</dbReference>
<sequence>VDGDFEKGQGRCRSGLHALGRRVPTHRAQERLHISREQHDLGRLEHPTRERDQRPPLLLRPADAHFGSGNQAAQHRQAAWQQIISSIGYTGGPHLLQGMWRRLKERYTRERREGTTAGEEPLDESLAADMAWLDEYVLPRMPPASTADRQNLYFMDGEEDLLGDDFVDQHEYRVESRLGEVQRRGTRSPAGSQHSGTGSDIDVGGASMAPSHPLGAKDHPGSSASHGGMSGASGPRTITLTGVRQPATSGGTTSSHNYRFVNSSSSSHHQSHPIEGMTVSSRGNGTLVAPKREGSVAGGGSTLTMVIDPTTYYQNGTQKMYRLVNVADLDQSSAHPLQHLRPSTAAGMGGGGATAMMESGGAGAGMGFSIGRGTRKRMGAPLSPPSHAGGSGMLGGPSSSADHHHHSSPYGKAGGQLGDDLILDDGIVGENTIVIDHQRDDESPLLVDSPGMHHHHLMMGGSSQRGMHRGQHSPTLLGNGSGARGSGGYSPGLGMQGPSFNTTQYDADLALQHFISSHLARMSEEDKALAKMNIQRILLDARFGTGTTLRLCMGEEDAELTDAAVAAEMPE</sequence>
<feature type="compositionally biased region" description="Low complexity" evidence="1">
    <location>
        <begin position="221"/>
        <end position="235"/>
    </location>
</feature>
<dbReference type="GO" id="GO:0006357">
    <property type="term" value="P:regulation of transcription by RNA polymerase II"/>
    <property type="evidence" value="ECO:0007669"/>
    <property type="project" value="TreeGrafter"/>
</dbReference>
<evidence type="ECO:0000256" key="1">
    <source>
        <dbReference type="SAM" id="MobiDB-lite"/>
    </source>
</evidence>
<dbReference type="Proteomes" id="UP001328107">
    <property type="component" value="Unassembled WGS sequence"/>
</dbReference>
<dbReference type="GO" id="GO:0005634">
    <property type="term" value="C:nucleus"/>
    <property type="evidence" value="ECO:0007669"/>
    <property type="project" value="TreeGrafter"/>
</dbReference>
<feature type="region of interest" description="Disordered" evidence="1">
    <location>
        <begin position="1"/>
        <end position="73"/>
    </location>
</feature>
<feature type="compositionally biased region" description="Polar residues" evidence="1">
    <location>
        <begin position="236"/>
        <end position="253"/>
    </location>
</feature>
<keyword evidence="3" id="KW-1185">Reference proteome</keyword>
<feature type="compositionally biased region" description="Low complexity" evidence="1">
    <location>
        <begin position="254"/>
        <end position="268"/>
    </location>
</feature>
<comment type="caution">
    <text evidence="2">The sequence shown here is derived from an EMBL/GenBank/DDBJ whole genome shotgun (WGS) entry which is preliminary data.</text>
</comment>
<feature type="compositionally biased region" description="Gly residues" evidence="1">
    <location>
        <begin position="479"/>
        <end position="495"/>
    </location>
</feature>
<accession>A0AAN5CDS1</accession>
<dbReference type="GO" id="GO:0005667">
    <property type="term" value="C:transcription regulator complex"/>
    <property type="evidence" value="ECO:0007669"/>
    <property type="project" value="TreeGrafter"/>
</dbReference>
<gene>
    <name evidence="2" type="ORF">PMAYCL1PPCAC_10037</name>
</gene>
<feature type="region of interest" description="Disordered" evidence="1">
    <location>
        <begin position="374"/>
        <end position="413"/>
    </location>
</feature>
<feature type="compositionally biased region" description="Polar residues" evidence="1">
    <location>
        <begin position="189"/>
        <end position="198"/>
    </location>
</feature>
<proteinExistence type="predicted"/>
<name>A0AAN5CDS1_9BILA</name>
<feature type="non-terminal residue" evidence="2">
    <location>
        <position position="1"/>
    </location>
</feature>
<evidence type="ECO:0000313" key="3">
    <source>
        <dbReference type="Proteomes" id="UP001328107"/>
    </source>
</evidence>
<feature type="region of interest" description="Disordered" evidence="1">
    <location>
        <begin position="177"/>
        <end position="274"/>
    </location>
</feature>
<organism evidence="2 3">
    <name type="scientific">Pristionchus mayeri</name>
    <dbReference type="NCBI Taxonomy" id="1317129"/>
    <lineage>
        <taxon>Eukaryota</taxon>
        <taxon>Metazoa</taxon>
        <taxon>Ecdysozoa</taxon>
        <taxon>Nematoda</taxon>
        <taxon>Chromadorea</taxon>
        <taxon>Rhabditida</taxon>
        <taxon>Rhabditina</taxon>
        <taxon>Diplogasteromorpha</taxon>
        <taxon>Diplogasteroidea</taxon>
        <taxon>Neodiplogasteridae</taxon>
        <taxon>Pristionchus</taxon>
    </lineage>
</organism>
<feature type="region of interest" description="Disordered" evidence="1">
    <location>
        <begin position="461"/>
        <end position="497"/>
    </location>
</feature>
<reference evidence="3" key="1">
    <citation type="submission" date="2022-10" db="EMBL/GenBank/DDBJ databases">
        <title>Genome assembly of Pristionchus species.</title>
        <authorList>
            <person name="Yoshida K."/>
            <person name="Sommer R.J."/>
        </authorList>
    </citation>
    <scope>NUCLEOTIDE SEQUENCE [LARGE SCALE GENOMIC DNA]</scope>
    <source>
        <strain evidence="3">RS5460</strain>
    </source>
</reference>
<dbReference type="AlphaFoldDB" id="A0AAN5CDS1"/>
<feature type="compositionally biased region" description="Basic and acidic residues" evidence="1">
    <location>
        <begin position="27"/>
        <end position="54"/>
    </location>
</feature>
<evidence type="ECO:0000313" key="2">
    <source>
        <dbReference type="EMBL" id="GMR39842.1"/>
    </source>
</evidence>
<dbReference type="PANTHER" id="PTHR12243">
    <property type="entry name" value="MADF DOMAIN TRANSCRIPTION FACTOR"/>
    <property type="match status" value="1"/>
</dbReference>
<dbReference type="InterPro" id="IPR039353">
    <property type="entry name" value="TF_Adf1"/>
</dbReference>